<protein>
    <recommendedName>
        <fullName evidence="1">Peroxisomal leader peptide-processing protease</fullName>
        <ecNumber evidence="1">3.4.21.-</ecNumber>
    </recommendedName>
</protein>
<dbReference type="GO" id="GO:0016485">
    <property type="term" value="P:protein processing"/>
    <property type="evidence" value="ECO:0007669"/>
    <property type="project" value="InterPro"/>
</dbReference>
<dbReference type="GO" id="GO:0031998">
    <property type="term" value="P:regulation of fatty acid beta-oxidation"/>
    <property type="evidence" value="ECO:0007669"/>
    <property type="project" value="TreeGrafter"/>
</dbReference>
<comment type="subcellular location">
    <subcellularLocation>
        <location evidence="1">Peroxisome</location>
    </subcellularLocation>
</comment>
<dbReference type="GO" id="GO:0005777">
    <property type="term" value="C:peroxisome"/>
    <property type="evidence" value="ECO:0007669"/>
    <property type="project" value="UniProtKB-SubCell"/>
</dbReference>
<evidence type="ECO:0000313" key="3">
    <source>
        <dbReference type="Proteomes" id="UP000791440"/>
    </source>
</evidence>
<comment type="caution">
    <text evidence="2">The sequence shown here is derived from an EMBL/GenBank/DDBJ whole genome shotgun (WGS) entry which is preliminary data.</text>
</comment>
<dbReference type="EC" id="3.4.21.-" evidence="1"/>
<comment type="function">
    <text evidence="1">Peroxisomal protease that mediates both the removal of the leader peptide from proteins containing a PTS2 target sequence and processes several PTS1-containing proteins. Catalyzes the processing of PTS1-proteins involved in the peroxisomal beta-oxidation of fatty acids.</text>
</comment>
<keyword evidence="1" id="KW-0576">Peroxisome</keyword>
<sequence length="523" mass="57937">MSIEGVLVSYNYSSDEEPAKILTVAASGIKFSERWVLTHGSIIAPLKVAETIEKSKGKVINDEFYANLPEIYVTCERKPSEAIYEEVKQLSKERAPVDQNQVDLDHPSYFMRILTGRICHIWECSLIEKCVSAIMYSWAVGLNQGTVEQQSSLGKTLLPLFVLIDLETDHRGYKVLRPLSALLDMVSPPPNRGSRLVVHSTPFGCEAFLNTESQGAVSSLVGPRPSLLLTDAPTAMGSEGGPVFNDEANLIGMVICSVSWWCGEWVGLSLVAPLASVLTAKLHVDPPKSPSPELRRQPSVLLKSIDNSTVLVQCGASWGSGVYLGRGYILTCAHVVRNYELYKVSIYCQRQQEVAIVRYKSTEQRAYDLALLFTDPRRWARLEPAVLAKTPAVKGEPVLAAGFTYFKVNDIEDLLPIVTSGHVSNVSPSLLQTTCCIQSGFSGGPILRVIDQRVEVVGIITSNAKTTDGATHTHINMSIPINLFCEELYQYQEDKDLSRLEVMNNKHEIIHSQWRLLPYRSKI</sequence>
<gene>
    <name evidence="2" type="ORF">O3G_MSEX013445</name>
</gene>
<evidence type="ECO:0000313" key="2">
    <source>
        <dbReference type="EMBL" id="KAG6462753.1"/>
    </source>
</evidence>
<accession>A0A922CZA7</accession>
<keyword evidence="3" id="KW-1185">Reference proteome</keyword>
<dbReference type="PANTHER" id="PTHR21004">
    <property type="entry name" value="SERINE PROTEASE-RELATED"/>
    <property type="match status" value="1"/>
</dbReference>
<proteinExistence type="inferred from homology"/>
<dbReference type="InterPro" id="IPR009003">
    <property type="entry name" value="Peptidase_S1_PA"/>
</dbReference>
<dbReference type="Gene3D" id="2.40.10.10">
    <property type="entry name" value="Trypsin-like serine proteases"/>
    <property type="match status" value="3"/>
</dbReference>
<reference evidence="2" key="2">
    <citation type="submission" date="2020-12" db="EMBL/GenBank/DDBJ databases">
        <authorList>
            <person name="Kanost M."/>
        </authorList>
    </citation>
    <scope>NUCLEOTIDE SEQUENCE</scope>
</reference>
<comment type="similarity">
    <text evidence="1">Belongs to the peptidase S1B family.</text>
</comment>
<dbReference type="SUPFAM" id="SSF50494">
    <property type="entry name" value="Trypsin-like serine proteases"/>
    <property type="match status" value="2"/>
</dbReference>
<keyword evidence="1" id="KW-0378">Hydrolase</keyword>
<dbReference type="OrthoDB" id="17845at2759"/>
<keyword evidence="1" id="KW-0645">Protease</keyword>
<dbReference type="AlphaFoldDB" id="A0A922CZA7"/>
<organism evidence="2 3">
    <name type="scientific">Manduca sexta</name>
    <name type="common">Tobacco hawkmoth</name>
    <name type="synonym">Tobacco hornworm</name>
    <dbReference type="NCBI Taxonomy" id="7130"/>
    <lineage>
        <taxon>Eukaryota</taxon>
        <taxon>Metazoa</taxon>
        <taxon>Ecdysozoa</taxon>
        <taxon>Arthropoda</taxon>
        <taxon>Hexapoda</taxon>
        <taxon>Insecta</taxon>
        <taxon>Pterygota</taxon>
        <taxon>Neoptera</taxon>
        <taxon>Endopterygota</taxon>
        <taxon>Lepidoptera</taxon>
        <taxon>Glossata</taxon>
        <taxon>Ditrysia</taxon>
        <taxon>Bombycoidea</taxon>
        <taxon>Sphingidae</taxon>
        <taxon>Sphinginae</taxon>
        <taxon>Sphingini</taxon>
        <taxon>Manduca</taxon>
    </lineage>
</organism>
<evidence type="ECO:0000256" key="1">
    <source>
        <dbReference type="PIRNR" id="PIRNR037989"/>
    </source>
</evidence>
<name>A0A922CZA7_MANSE</name>
<dbReference type="InterPro" id="IPR043504">
    <property type="entry name" value="Peptidase_S1_PA_chymotrypsin"/>
</dbReference>
<dbReference type="EMBL" id="JH668886">
    <property type="protein sequence ID" value="KAG6462753.1"/>
    <property type="molecule type" value="Genomic_DNA"/>
</dbReference>
<dbReference type="Pfam" id="PF13365">
    <property type="entry name" value="Trypsin_2"/>
    <property type="match status" value="2"/>
</dbReference>
<dbReference type="GO" id="GO:0004252">
    <property type="term" value="F:serine-type endopeptidase activity"/>
    <property type="evidence" value="ECO:0007669"/>
    <property type="project" value="InterPro"/>
</dbReference>
<keyword evidence="1" id="KW-0720">Serine protease</keyword>
<reference evidence="2" key="1">
    <citation type="journal article" date="2016" name="Insect Biochem. Mol. Biol.">
        <title>Multifaceted biological insights from a draft genome sequence of the tobacco hornworm moth, Manduca sexta.</title>
        <authorList>
            <person name="Kanost M.R."/>
            <person name="Arrese E.L."/>
            <person name="Cao X."/>
            <person name="Chen Y.R."/>
            <person name="Chellapilla S."/>
            <person name="Goldsmith M.R."/>
            <person name="Grosse-Wilde E."/>
            <person name="Heckel D.G."/>
            <person name="Herndon N."/>
            <person name="Jiang H."/>
            <person name="Papanicolaou A."/>
            <person name="Qu J."/>
            <person name="Soulages J.L."/>
            <person name="Vogel H."/>
            <person name="Walters J."/>
            <person name="Waterhouse R.M."/>
            <person name="Ahn S.J."/>
            <person name="Almeida F.C."/>
            <person name="An C."/>
            <person name="Aqrawi P."/>
            <person name="Bretschneider A."/>
            <person name="Bryant W.B."/>
            <person name="Bucks S."/>
            <person name="Chao H."/>
            <person name="Chevignon G."/>
            <person name="Christen J.M."/>
            <person name="Clarke D.F."/>
            <person name="Dittmer N.T."/>
            <person name="Ferguson L.C.F."/>
            <person name="Garavelou S."/>
            <person name="Gordon K.H.J."/>
            <person name="Gunaratna R.T."/>
            <person name="Han Y."/>
            <person name="Hauser F."/>
            <person name="He Y."/>
            <person name="Heidel-Fischer H."/>
            <person name="Hirsh A."/>
            <person name="Hu Y."/>
            <person name="Jiang H."/>
            <person name="Kalra D."/>
            <person name="Klinner C."/>
            <person name="Konig C."/>
            <person name="Kovar C."/>
            <person name="Kroll A.R."/>
            <person name="Kuwar S.S."/>
            <person name="Lee S.L."/>
            <person name="Lehman R."/>
            <person name="Li K."/>
            <person name="Li Z."/>
            <person name="Liang H."/>
            <person name="Lovelace S."/>
            <person name="Lu Z."/>
            <person name="Mansfield J.H."/>
            <person name="McCulloch K.J."/>
            <person name="Mathew T."/>
            <person name="Morton B."/>
            <person name="Muzny D.M."/>
            <person name="Neunemann D."/>
            <person name="Ongeri F."/>
            <person name="Pauchet Y."/>
            <person name="Pu L.L."/>
            <person name="Pyrousis I."/>
            <person name="Rao X.J."/>
            <person name="Redding A."/>
            <person name="Roesel C."/>
            <person name="Sanchez-Gracia A."/>
            <person name="Schaack S."/>
            <person name="Shukla A."/>
            <person name="Tetreau G."/>
            <person name="Wang Y."/>
            <person name="Xiong G.H."/>
            <person name="Traut W."/>
            <person name="Walsh T.K."/>
            <person name="Worley K.C."/>
            <person name="Wu D."/>
            <person name="Wu W."/>
            <person name="Wu Y.Q."/>
            <person name="Zhang X."/>
            <person name="Zou Z."/>
            <person name="Zucker H."/>
            <person name="Briscoe A.D."/>
            <person name="Burmester T."/>
            <person name="Clem R.J."/>
            <person name="Feyereisen R."/>
            <person name="Grimmelikhuijzen C.J.P."/>
            <person name="Hamodrakas S.J."/>
            <person name="Hansson B.S."/>
            <person name="Huguet E."/>
            <person name="Jermiin L.S."/>
            <person name="Lan Q."/>
            <person name="Lehman H.K."/>
            <person name="Lorenzen M."/>
            <person name="Merzendorfer H."/>
            <person name="Michalopoulos I."/>
            <person name="Morton D.B."/>
            <person name="Muthukrishnan S."/>
            <person name="Oakeshott J.G."/>
            <person name="Palmer W."/>
            <person name="Park Y."/>
            <person name="Passarelli A.L."/>
            <person name="Rozas J."/>
            <person name="Schwartz L.M."/>
            <person name="Smith W."/>
            <person name="Southgate A."/>
            <person name="Vilcinskas A."/>
            <person name="Vogt R."/>
            <person name="Wang P."/>
            <person name="Werren J."/>
            <person name="Yu X.Q."/>
            <person name="Zhou J.J."/>
            <person name="Brown S.J."/>
            <person name="Scherer S.E."/>
            <person name="Richards S."/>
            <person name="Blissard G.W."/>
        </authorList>
    </citation>
    <scope>NUCLEOTIDE SEQUENCE</scope>
</reference>
<dbReference type="PANTHER" id="PTHR21004:SF0">
    <property type="entry name" value="PEROXISOMAL LEADER PEPTIDE-PROCESSING PROTEASE"/>
    <property type="match status" value="1"/>
</dbReference>
<dbReference type="Proteomes" id="UP000791440">
    <property type="component" value="Unassembled WGS sequence"/>
</dbReference>
<comment type="PTM">
    <text evidence="1">The full-lengh TYSND1 is the active the proteolytic processing of PTS1- and PTS2-proteins and in self-cleavage, and intermolecular self-cleavage of TYSND1 down-regulates its protease activity.</text>
</comment>
<dbReference type="InterPro" id="IPR039245">
    <property type="entry name" value="TYSND1/DEG15"/>
</dbReference>